<dbReference type="OrthoDB" id="7057833at2"/>
<dbReference type="InterPro" id="IPR016181">
    <property type="entry name" value="Acyl_CoA_acyltransferase"/>
</dbReference>
<dbReference type="RefSeq" id="WP_109685601.1">
    <property type="nucleotide sequence ID" value="NZ_QGDN01000001.1"/>
</dbReference>
<organism evidence="2 3">
    <name type="scientific">Branchiibius hedensis</name>
    <dbReference type="NCBI Taxonomy" id="672460"/>
    <lineage>
        <taxon>Bacteria</taxon>
        <taxon>Bacillati</taxon>
        <taxon>Actinomycetota</taxon>
        <taxon>Actinomycetes</taxon>
        <taxon>Micrococcales</taxon>
        <taxon>Dermacoccaceae</taxon>
        <taxon>Branchiibius</taxon>
    </lineage>
</organism>
<dbReference type="GO" id="GO:0016747">
    <property type="term" value="F:acyltransferase activity, transferring groups other than amino-acyl groups"/>
    <property type="evidence" value="ECO:0007669"/>
    <property type="project" value="InterPro"/>
</dbReference>
<dbReference type="Gene3D" id="3.40.630.30">
    <property type="match status" value="1"/>
</dbReference>
<reference evidence="3" key="1">
    <citation type="submission" date="2016-10" db="EMBL/GenBank/DDBJ databases">
        <authorList>
            <person name="Varghese N."/>
            <person name="Submissions S."/>
        </authorList>
    </citation>
    <scope>NUCLEOTIDE SEQUENCE [LARGE SCALE GENOMIC DNA]</scope>
    <source>
        <strain evidence="3">DSM 22951</strain>
    </source>
</reference>
<proteinExistence type="predicted"/>
<evidence type="ECO:0000313" key="3">
    <source>
        <dbReference type="Proteomes" id="UP000250028"/>
    </source>
</evidence>
<feature type="domain" description="N-acetyltransferase" evidence="1">
    <location>
        <begin position="2"/>
        <end position="185"/>
    </location>
</feature>
<evidence type="ECO:0000259" key="1">
    <source>
        <dbReference type="PROSITE" id="PS51186"/>
    </source>
</evidence>
<dbReference type="PANTHER" id="PTHR42791:SF1">
    <property type="entry name" value="N-ACETYLTRANSFERASE DOMAIN-CONTAINING PROTEIN"/>
    <property type="match status" value="1"/>
</dbReference>
<dbReference type="PROSITE" id="PS51186">
    <property type="entry name" value="GNAT"/>
    <property type="match status" value="1"/>
</dbReference>
<evidence type="ECO:0000313" key="2">
    <source>
        <dbReference type="EMBL" id="SSA34774.1"/>
    </source>
</evidence>
<accession>A0A2Y8ZS68</accession>
<sequence>MLTVRDAERADRAQAIAALTLAFADDPVLRWLVPPERDARVHATLIAEAGRVQVADVDGRIGGTCLWIDQRNAPSPWRELAGLPRWLWALGPRIGRGSRLMSAFARAHPPRPYLYLGTVGAAIRGQGIGSALIRSGLEDYSGTAYLESSKEENLAIYERFGFRVTERIDLPDGGPPVWPMVRPATA</sequence>
<dbReference type="InterPro" id="IPR000182">
    <property type="entry name" value="GNAT_dom"/>
</dbReference>
<dbReference type="EMBL" id="UESZ01000001">
    <property type="protein sequence ID" value="SSA34774.1"/>
    <property type="molecule type" value="Genomic_DNA"/>
</dbReference>
<dbReference type="Proteomes" id="UP000250028">
    <property type="component" value="Unassembled WGS sequence"/>
</dbReference>
<dbReference type="PANTHER" id="PTHR42791">
    <property type="entry name" value="GNAT FAMILY ACETYLTRANSFERASE"/>
    <property type="match status" value="1"/>
</dbReference>
<dbReference type="AlphaFoldDB" id="A0A2Y8ZS68"/>
<keyword evidence="3" id="KW-1185">Reference proteome</keyword>
<protein>
    <recommendedName>
        <fullName evidence="1">N-acetyltransferase domain-containing protein</fullName>
    </recommendedName>
</protein>
<name>A0A2Y8ZS68_9MICO</name>
<gene>
    <name evidence="2" type="ORF">SAMN04489750_2101</name>
</gene>
<dbReference type="InterPro" id="IPR052523">
    <property type="entry name" value="Trichothecene_AcTrans"/>
</dbReference>
<dbReference type="SUPFAM" id="SSF55729">
    <property type="entry name" value="Acyl-CoA N-acyltransferases (Nat)"/>
    <property type="match status" value="1"/>
</dbReference>